<dbReference type="AlphaFoldDB" id="Q02CC8"/>
<proteinExistence type="predicted"/>
<accession>Q02CC8</accession>
<reference evidence="1" key="1">
    <citation type="submission" date="2006-10" db="EMBL/GenBank/DDBJ databases">
        <title>Complete sequence of Solibacter usitatus Ellin6076.</title>
        <authorList>
            <consortium name="US DOE Joint Genome Institute"/>
            <person name="Copeland A."/>
            <person name="Lucas S."/>
            <person name="Lapidus A."/>
            <person name="Barry K."/>
            <person name="Detter J.C."/>
            <person name="Glavina del Rio T."/>
            <person name="Hammon N."/>
            <person name="Israni S."/>
            <person name="Dalin E."/>
            <person name="Tice H."/>
            <person name="Pitluck S."/>
            <person name="Thompson L.S."/>
            <person name="Brettin T."/>
            <person name="Bruce D."/>
            <person name="Han C."/>
            <person name="Tapia R."/>
            <person name="Gilna P."/>
            <person name="Schmutz J."/>
            <person name="Larimer F."/>
            <person name="Land M."/>
            <person name="Hauser L."/>
            <person name="Kyrpides N."/>
            <person name="Mikhailova N."/>
            <person name="Janssen P.H."/>
            <person name="Kuske C.R."/>
            <person name="Richardson P."/>
        </authorList>
    </citation>
    <scope>NUCLEOTIDE SEQUENCE</scope>
    <source>
        <strain evidence="1">Ellin6076</strain>
    </source>
</reference>
<organism evidence="1">
    <name type="scientific">Solibacter usitatus (strain Ellin6076)</name>
    <dbReference type="NCBI Taxonomy" id="234267"/>
    <lineage>
        <taxon>Bacteria</taxon>
        <taxon>Pseudomonadati</taxon>
        <taxon>Acidobacteriota</taxon>
        <taxon>Terriglobia</taxon>
        <taxon>Bryobacterales</taxon>
        <taxon>Solibacteraceae</taxon>
        <taxon>Candidatus Solibacter</taxon>
    </lineage>
</organism>
<dbReference type="STRING" id="234267.Acid_0276"/>
<protein>
    <submittedName>
        <fullName evidence="1">Uncharacterized protein</fullName>
    </submittedName>
</protein>
<gene>
    <name evidence="1" type="ordered locus">Acid_0276</name>
</gene>
<dbReference type="KEGG" id="sus:Acid_0276"/>
<dbReference type="InParanoid" id="Q02CC8"/>
<name>Q02CC8_SOLUE</name>
<dbReference type="HOGENOM" id="CLU_1093714_0_0_0"/>
<sequence length="254" mass="25631" precursor="true">MRLTIAMLIAAACFGQGKQNMTQTGFIDAHAASWRFPESTFAGLPAAGASNTGWRYTVTDCLTSGCTAGGGSAVVDLRSDGSAWAAISGGGGSAASQSVLGGGGSATFQRQTECATGTVTLSNVSGTMTWTWPGGTAAAAGSGMQEIPIITGLNGNMRYGHVLVAESTQFAGAGITGTKVSVGRPGSTNDELLPQTAFMQSNGNSWFAFDRPQPPVIGQANTYSLVLAVRTAGGNVSGLTAGAAYYEVCGYAVQ</sequence>
<dbReference type="EMBL" id="CP000473">
    <property type="protein sequence ID" value="ABJ81288.1"/>
    <property type="molecule type" value="Genomic_DNA"/>
</dbReference>
<evidence type="ECO:0000313" key="1">
    <source>
        <dbReference type="EMBL" id="ABJ81288.1"/>
    </source>
</evidence>